<gene>
    <name evidence="3" type="ORF">HPP92_007815</name>
</gene>
<evidence type="ECO:0000313" key="3">
    <source>
        <dbReference type="EMBL" id="KAG0490952.1"/>
    </source>
</evidence>
<keyword evidence="2" id="KW-0472">Membrane</keyword>
<evidence type="ECO:0000256" key="1">
    <source>
        <dbReference type="ARBA" id="ARBA00006765"/>
    </source>
</evidence>
<dbReference type="OrthoDB" id="640742at2759"/>
<dbReference type="AlphaFoldDB" id="A0A835RS49"/>
<keyword evidence="2" id="KW-1133">Transmembrane helix</keyword>
<reference evidence="3 4" key="1">
    <citation type="journal article" date="2020" name="Nat. Food">
        <title>A phased Vanilla planifolia genome enables genetic improvement of flavour and production.</title>
        <authorList>
            <person name="Hasing T."/>
            <person name="Tang H."/>
            <person name="Brym M."/>
            <person name="Khazi F."/>
            <person name="Huang T."/>
            <person name="Chambers A.H."/>
        </authorList>
    </citation>
    <scope>NUCLEOTIDE SEQUENCE [LARGE SCALE GENOMIC DNA]</scope>
    <source>
        <tissue evidence="3">Leaf</tissue>
    </source>
</reference>
<feature type="transmembrane region" description="Helical" evidence="2">
    <location>
        <begin position="92"/>
        <end position="111"/>
    </location>
</feature>
<dbReference type="Pfam" id="PF05042">
    <property type="entry name" value="Caleosin"/>
    <property type="match status" value="1"/>
</dbReference>
<sequence>MGVSSAASDESLSTYAACAPVTGERKLNLHLQEQLPKPYLARALVAVDQSHPDGTEGRDHQNLSVLQQHVSFFDRNKDGIIHPWETYQGFRAIGFGFVISLLAGFLLNFLLSFATKQGWLPSPLLPIYIKNIHKAKHGSDSETYDTEGRFDPAKFDAIFSKYATTYGNALTADELSTMLKANHNFADFIGSGNYFTSLQKMRRDCCIKKPLEGFLMGAYLNYWRRRELQDRRKDQFSFYHMFGFYINTQ</sequence>
<keyword evidence="2" id="KW-0812">Transmembrane</keyword>
<proteinExistence type="inferred from homology"/>
<dbReference type="PANTHER" id="PTHR31495">
    <property type="entry name" value="PEROXYGENASE 3-RELATED"/>
    <property type="match status" value="1"/>
</dbReference>
<dbReference type="PANTHER" id="PTHR31495:SF34">
    <property type="entry name" value="OS03G0222600 PROTEIN"/>
    <property type="match status" value="1"/>
</dbReference>
<dbReference type="InterPro" id="IPR007736">
    <property type="entry name" value="Caleosin-related"/>
</dbReference>
<dbReference type="GO" id="GO:0005509">
    <property type="term" value="F:calcium ion binding"/>
    <property type="evidence" value="ECO:0007669"/>
    <property type="project" value="TreeGrafter"/>
</dbReference>
<protein>
    <recommendedName>
        <fullName evidence="5">Caleosin</fullName>
    </recommendedName>
</protein>
<organism evidence="3 4">
    <name type="scientific">Vanilla planifolia</name>
    <name type="common">Vanilla</name>
    <dbReference type="NCBI Taxonomy" id="51239"/>
    <lineage>
        <taxon>Eukaryota</taxon>
        <taxon>Viridiplantae</taxon>
        <taxon>Streptophyta</taxon>
        <taxon>Embryophyta</taxon>
        <taxon>Tracheophyta</taxon>
        <taxon>Spermatophyta</taxon>
        <taxon>Magnoliopsida</taxon>
        <taxon>Liliopsida</taxon>
        <taxon>Asparagales</taxon>
        <taxon>Orchidaceae</taxon>
        <taxon>Vanilloideae</taxon>
        <taxon>Vanilleae</taxon>
        <taxon>Vanilla</taxon>
    </lineage>
</organism>
<comment type="similarity">
    <text evidence="1">Belongs to the caleosin family.</text>
</comment>
<dbReference type="Proteomes" id="UP000639772">
    <property type="component" value="Chromosome 3"/>
</dbReference>
<evidence type="ECO:0008006" key="5">
    <source>
        <dbReference type="Google" id="ProtNLM"/>
    </source>
</evidence>
<comment type="caution">
    <text evidence="3">The sequence shown here is derived from an EMBL/GenBank/DDBJ whole genome shotgun (WGS) entry which is preliminary data.</text>
</comment>
<evidence type="ECO:0000256" key="2">
    <source>
        <dbReference type="SAM" id="Phobius"/>
    </source>
</evidence>
<evidence type="ECO:0000313" key="4">
    <source>
        <dbReference type="Proteomes" id="UP000639772"/>
    </source>
</evidence>
<dbReference type="GO" id="GO:0004497">
    <property type="term" value="F:monooxygenase activity"/>
    <property type="evidence" value="ECO:0007669"/>
    <property type="project" value="TreeGrafter"/>
</dbReference>
<accession>A0A835RS49</accession>
<name>A0A835RS49_VANPL</name>
<dbReference type="EMBL" id="JADCNM010000003">
    <property type="protein sequence ID" value="KAG0490952.1"/>
    <property type="molecule type" value="Genomic_DNA"/>
</dbReference>